<gene>
    <name evidence="3" type="ORF">CAMP_LOCUS17537</name>
</gene>
<accession>A0A9P1N9Q0</accession>
<dbReference type="AlphaFoldDB" id="A0A9P1N9Q0"/>
<keyword evidence="1" id="KW-0472">Membrane</keyword>
<evidence type="ECO:0008006" key="5">
    <source>
        <dbReference type="Google" id="ProtNLM"/>
    </source>
</evidence>
<feature type="signal peptide" evidence="2">
    <location>
        <begin position="1"/>
        <end position="17"/>
    </location>
</feature>
<protein>
    <recommendedName>
        <fullName evidence="5">DUF19 domain-containing protein</fullName>
    </recommendedName>
</protein>
<keyword evidence="2" id="KW-0732">Signal</keyword>
<feature type="transmembrane region" description="Helical" evidence="1">
    <location>
        <begin position="267"/>
        <end position="284"/>
    </location>
</feature>
<name>A0A9P1N9Q0_9PELO</name>
<organism evidence="3 4">
    <name type="scientific">Caenorhabditis angaria</name>
    <dbReference type="NCBI Taxonomy" id="860376"/>
    <lineage>
        <taxon>Eukaryota</taxon>
        <taxon>Metazoa</taxon>
        <taxon>Ecdysozoa</taxon>
        <taxon>Nematoda</taxon>
        <taxon>Chromadorea</taxon>
        <taxon>Rhabditida</taxon>
        <taxon>Rhabditina</taxon>
        <taxon>Rhabditomorpha</taxon>
        <taxon>Rhabditoidea</taxon>
        <taxon>Rhabditidae</taxon>
        <taxon>Peloderinae</taxon>
        <taxon>Caenorhabditis</taxon>
    </lineage>
</organism>
<dbReference type="OrthoDB" id="5791138at2759"/>
<keyword evidence="4" id="KW-1185">Reference proteome</keyword>
<evidence type="ECO:0000313" key="3">
    <source>
        <dbReference type="EMBL" id="CAI5454900.1"/>
    </source>
</evidence>
<dbReference type="EMBL" id="CANHGI010000006">
    <property type="protein sequence ID" value="CAI5454900.1"/>
    <property type="molecule type" value="Genomic_DNA"/>
</dbReference>
<evidence type="ECO:0000313" key="4">
    <source>
        <dbReference type="Proteomes" id="UP001152747"/>
    </source>
</evidence>
<comment type="caution">
    <text evidence="3">The sequence shown here is derived from an EMBL/GenBank/DDBJ whole genome shotgun (WGS) entry which is preliminary data.</text>
</comment>
<keyword evidence="1" id="KW-1133">Transmembrane helix</keyword>
<proteinExistence type="predicted"/>
<evidence type="ECO:0000256" key="1">
    <source>
        <dbReference type="SAM" id="Phobius"/>
    </source>
</evidence>
<dbReference type="Proteomes" id="UP001152747">
    <property type="component" value="Unassembled WGS sequence"/>
</dbReference>
<feature type="chain" id="PRO_5040214704" description="DUF19 domain-containing protein" evidence="2">
    <location>
        <begin position="18"/>
        <end position="285"/>
    </location>
</feature>
<evidence type="ECO:0000256" key="2">
    <source>
        <dbReference type="SAM" id="SignalP"/>
    </source>
</evidence>
<sequence length="285" mass="32976">MRSNLFILFYLFQISRQFFVRSFVFPNEKCNSTVAVSCFAELFGMISEVCQEKEISFRCVHYTFLDECFNARVGKCDAPTVAKVGALGYRQAFSNCHSGTKKQKFEGSTPLLGSAAKAFPTQHKLITALGYLQHQCALSKNKNCSSDHILNIMGQCEEQMKPLSGFPQFDRHRLLRIKMDTSRKLLMYDETDKERECLVVRSTLSEMYTLHHQNCYHSIVTRCLCERLRFDVQCGIDCDRLEPTSPDQDTLAWDDWKEARLIHTSSTRYFSFYIAFLISILFLFV</sequence>
<reference evidence="3" key="1">
    <citation type="submission" date="2022-11" db="EMBL/GenBank/DDBJ databases">
        <authorList>
            <person name="Kikuchi T."/>
        </authorList>
    </citation>
    <scope>NUCLEOTIDE SEQUENCE</scope>
    <source>
        <strain evidence="3">PS1010</strain>
    </source>
</reference>
<keyword evidence="1" id="KW-0812">Transmembrane</keyword>